<evidence type="ECO:0008006" key="3">
    <source>
        <dbReference type="Google" id="ProtNLM"/>
    </source>
</evidence>
<dbReference type="Gene3D" id="1.10.10.690">
    <property type="entry name" value="YidB-like"/>
    <property type="match status" value="1"/>
</dbReference>
<keyword evidence="2" id="KW-1185">Reference proteome</keyword>
<proteinExistence type="predicted"/>
<comment type="caution">
    <text evidence="1">The sequence shown here is derived from an EMBL/GenBank/DDBJ whole genome shotgun (WGS) entry which is preliminary data.</text>
</comment>
<dbReference type="AlphaFoldDB" id="A0A433SEI0"/>
<evidence type="ECO:0000313" key="2">
    <source>
        <dbReference type="Proteomes" id="UP000286947"/>
    </source>
</evidence>
<organism evidence="1 2">
    <name type="scientific">Saezia sanguinis</name>
    <dbReference type="NCBI Taxonomy" id="1965230"/>
    <lineage>
        <taxon>Bacteria</taxon>
        <taxon>Pseudomonadati</taxon>
        <taxon>Pseudomonadota</taxon>
        <taxon>Betaproteobacteria</taxon>
        <taxon>Burkholderiales</taxon>
        <taxon>Saeziaceae</taxon>
        <taxon>Saezia</taxon>
    </lineage>
</organism>
<sequence>MGLLDSVISAAASTLLKDNSDLQNKLSGMISQFFDQVGGLPGLVQKFQANGLSKLIASWVGQEDNLPITEDQLHQVIGTDLIKNLAEKSGVDAELFDTLLAKGLPKLVNALTPEGQTPEQVTHIDQDKIQELIGKIFS</sequence>
<dbReference type="OrthoDB" id="9795283at2"/>
<gene>
    <name evidence="1" type="ORF">CUZ56_01072</name>
</gene>
<protein>
    <recommendedName>
        <fullName evidence="3">DUF937 domain-containing protein</fullName>
    </recommendedName>
</protein>
<dbReference type="InterPro" id="IPR027405">
    <property type="entry name" value="YidB-like"/>
</dbReference>
<dbReference type="InterPro" id="IPR045372">
    <property type="entry name" value="YidB"/>
</dbReference>
<reference evidence="1 2" key="1">
    <citation type="submission" date="2018-01" db="EMBL/GenBank/DDBJ databases">
        <title>Saezia sanguinis gen. nov., sp. nov., in the order Burkholderiales isolated from human blood.</title>
        <authorList>
            <person name="Medina-Pascual M.J."/>
            <person name="Valdezate S."/>
            <person name="Monzon S."/>
            <person name="Cuesta I."/>
            <person name="Carrasco G."/>
            <person name="Villalon P."/>
            <person name="Saez-Nieto J.A."/>
        </authorList>
    </citation>
    <scope>NUCLEOTIDE SEQUENCE [LARGE SCALE GENOMIC DNA]</scope>
    <source>
        <strain evidence="1 2">CNM695-12</strain>
    </source>
</reference>
<evidence type="ECO:0000313" key="1">
    <source>
        <dbReference type="EMBL" id="RUS67132.1"/>
    </source>
</evidence>
<dbReference type="Proteomes" id="UP000286947">
    <property type="component" value="Unassembled WGS sequence"/>
</dbReference>
<name>A0A433SEI0_9BURK</name>
<accession>A0A433SEI0</accession>
<dbReference type="SUPFAM" id="SSF140804">
    <property type="entry name" value="YidB-like"/>
    <property type="match status" value="1"/>
</dbReference>
<dbReference type="RefSeq" id="WP_126978952.1">
    <property type="nucleotide sequence ID" value="NZ_CAWUGC010000014.1"/>
</dbReference>
<dbReference type="EMBL" id="PQSP01000002">
    <property type="protein sequence ID" value="RUS67132.1"/>
    <property type="molecule type" value="Genomic_DNA"/>
</dbReference>
<dbReference type="Pfam" id="PF20159">
    <property type="entry name" value="YidB"/>
    <property type="match status" value="1"/>
</dbReference>